<dbReference type="AlphaFoldDB" id="A0A9J6FH47"/>
<comment type="caution">
    <text evidence="2">The sequence shown here is derived from an EMBL/GenBank/DDBJ whole genome shotgun (WGS) entry which is preliminary data.</text>
</comment>
<evidence type="ECO:0000313" key="2">
    <source>
        <dbReference type="EMBL" id="KAH9361681.1"/>
    </source>
</evidence>
<dbReference type="EMBL" id="JABSTR010000001">
    <property type="protein sequence ID" value="KAH9361681.1"/>
    <property type="molecule type" value="Genomic_DNA"/>
</dbReference>
<dbReference type="VEuPathDB" id="VectorBase:HLOH_061547"/>
<sequence>MSVPVDEDGSYHESPLGLKGDVAYLSGGRAAYERESPTEGAPSSIGNASTARVGSCASATFDDAPTASRNPLYVAYK</sequence>
<name>A0A9J6FH47_HAELO</name>
<dbReference type="Proteomes" id="UP000821853">
    <property type="component" value="Chromosome 1"/>
</dbReference>
<reference evidence="2 3" key="1">
    <citation type="journal article" date="2020" name="Cell">
        <title>Large-Scale Comparative Analyses of Tick Genomes Elucidate Their Genetic Diversity and Vector Capacities.</title>
        <authorList>
            <consortium name="Tick Genome and Microbiome Consortium (TIGMIC)"/>
            <person name="Jia N."/>
            <person name="Wang J."/>
            <person name="Shi W."/>
            <person name="Du L."/>
            <person name="Sun Y."/>
            <person name="Zhan W."/>
            <person name="Jiang J.F."/>
            <person name="Wang Q."/>
            <person name="Zhang B."/>
            <person name="Ji P."/>
            <person name="Bell-Sakyi L."/>
            <person name="Cui X.M."/>
            <person name="Yuan T.T."/>
            <person name="Jiang B.G."/>
            <person name="Yang W.F."/>
            <person name="Lam T.T."/>
            <person name="Chang Q.C."/>
            <person name="Ding S.J."/>
            <person name="Wang X.J."/>
            <person name="Zhu J.G."/>
            <person name="Ruan X.D."/>
            <person name="Zhao L."/>
            <person name="Wei J.T."/>
            <person name="Ye R.Z."/>
            <person name="Que T.C."/>
            <person name="Du C.H."/>
            <person name="Zhou Y.H."/>
            <person name="Cheng J.X."/>
            <person name="Dai P.F."/>
            <person name="Guo W.B."/>
            <person name="Han X.H."/>
            <person name="Huang E.J."/>
            <person name="Li L.F."/>
            <person name="Wei W."/>
            <person name="Gao Y.C."/>
            <person name="Liu J.Z."/>
            <person name="Shao H.Z."/>
            <person name="Wang X."/>
            <person name="Wang C.C."/>
            <person name="Yang T.C."/>
            <person name="Huo Q.B."/>
            <person name="Li W."/>
            <person name="Chen H.Y."/>
            <person name="Chen S.E."/>
            <person name="Zhou L.G."/>
            <person name="Ni X.B."/>
            <person name="Tian J.H."/>
            <person name="Sheng Y."/>
            <person name="Liu T."/>
            <person name="Pan Y.S."/>
            <person name="Xia L.Y."/>
            <person name="Li J."/>
            <person name="Zhao F."/>
            <person name="Cao W.C."/>
        </authorList>
    </citation>
    <scope>NUCLEOTIDE SEQUENCE [LARGE SCALE GENOMIC DNA]</scope>
    <source>
        <strain evidence="2">HaeL-2018</strain>
    </source>
</reference>
<evidence type="ECO:0000256" key="1">
    <source>
        <dbReference type="SAM" id="MobiDB-lite"/>
    </source>
</evidence>
<proteinExistence type="predicted"/>
<evidence type="ECO:0000313" key="3">
    <source>
        <dbReference type="Proteomes" id="UP000821853"/>
    </source>
</evidence>
<organism evidence="2 3">
    <name type="scientific">Haemaphysalis longicornis</name>
    <name type="common">Bush tick</name>
    <dbReference type="NCBI Taxonomy" id="44386"/>
    <lineage>
        <taxon>Eukaryota</taxon>
        <taxon>Metazoa</taxon>
        <taxon>Ecdysozoa</taxon>
        <taxon>Arthropoda</taxon>
        <taxon>Chelicerata</taxon>
        <taxon>Arachnida</taxon>
        <taxon>Acari</taxon>
        <taxon>Parasitiformes</taxon>
        <taxon>Ixodida</taxon>
        <taxon>Ixodoidea</taxon>
        <taxon>Ixodidae</taxon>
        <taxon>Haemaphysalinae</taxon>
        <taxon>Haemaphysalis</taxon>
    </lineage>
</organism>
<gene>
    <name evidence="2" type="ORF">HPB48_005166</name>
</gene>
<keyword evidence="3" id="KW-1185">Reference proteome</keyword>
<accession>A0A9J6FH47</accession>
<protein>
    <submittedName>
        <fullName evidence="2">Uncharacterized protein</fullName>
    </submittedName>
</protein>
<feature type="region of interest" description="Disordered" evidence="1">
    <location>
        <begin position="30"/>
        <end position="49"/>
    </location>
</feature>